<evidence type="ECO:0000256" key="1">
    <source>
        <dbReference type="SAM" id="Coils"/>
    </source>
</evidence>
<accession>A0ABP1RT80</accession>
<feature type="compositionally biased region" description="Low complexity" evidence="2">
    <location>
        <begin position="509"/>
        <end position="519"/>
    </location>
</feature>
<feature type="compositionally biased region" description="Basic and acidic residues" evidence="2">
    <location>
        <begin position="64"/>
        <end position="96"/>
    </location>
</feature>
<feature type="compositionally biased region" description="Polar residues" evidence="2">
    <location>
        <begin position="582"/>
        <end position="594"/>
    </location>
</feature>
<sequence length="754" mass="83985">MASKGKLPEDSARRRVQDVLGQARAALRMSQQFRTKDDRNNNLSSRLAFQQQPHEPDYWSSIAEPEKREPDKSSTYPHDQDGFESRRSTKPKKYDDFGPFGPQAQLSVGKKKAISITNPLPTHHGKRRSSFGSQVSSSSSVSMNTNDLMVSDSDGDSDSERSIASIKRASTGKKPVTPSDKHITTPAPSLVTHSESIAATSSTKSRYLHEDEDKLIPLPEEEDGTTAVPPSATTDETPEEVDQEHLTYDQILSMKQTVTGDPHWFEKALLIRGETISDAAYKAFKKVHAEQEAQQEKIMRELERLKQTSVFNPLMDPEYSADWISDATSTRVQSEVDMPVSELVVQELDDDDDDDDYEIEMDANTISHSDTATFIRTATELEEDDKKSLKTITENLQSVLDISEMPESQDFTQMSEEEEMFAKEYDEAMLNKNEPLQSIFANPEEEQSNESTMKGTGTPGSPEQIDRSGINLETGDTGDDVDGNEDTLAGEEEYDSTFLTTKSSKRQSSKSQSFSVTGGKSKELSSKSKTKTGSVIPSTKSKSKSASAPTISTSKSKSSSVAASAVSSFKRKSSLPPGQTLEPPSTRQQKNIQNILEKEVYEKELRRLRTEKLKEERDTQRLKKLAKKSLEDNKKVIYKEPDYTEILLPELFKYKSVSGLQAAKAKRAHRKVASPTTINYGAPYFSTSGAVSSANNYGIHSMAAQVDSLDIPDLVREVLASNERMYKMTVEASEQMAKTYRDKVRAKASKNRHR</sequence>
<protein>
    <submittedName>
        <fullName evidence="3">Uncharacterized protein</fullName>
    </submittedName>
</protein>
<feature type="compositionally biased region" description="Basic and acidic residues" evidence="2">
    <location>
        <begin position="1"/>
        <end position="17"/>
    </location>
</feature>
<gene>
    <name evidence="3" type="ORF">ODALV1_LOCUS25797</name>
</gene>
<keyword evidence="1" id="KW-0175">Coiled coil</keyword>
<feature type="compositionally biased region" description="Low complexity" evidence="2">
    <location>
        <begin position="531"/>
        <end position="568"/>
    </location>
</feature>
<proteinExistence type="predicted"/>
<comment type="caution">
    <text evidence="3">The sequence shown here is derived from an EMBL/GenBank/DDBJ whole genome shotgun (WGS) entry which is preliminary data.</text>
</comment>
<keyword evidence="4" id="KW-1185">Reference proteome</keyword>
<dbReference type="Proteomes" id="UP001642540">
    <property type="component" value="Unassembled WGS sequence"/>
</dbReference>
<dbReference type="EMBL" id="CAXLJM020000107">
    <property type="protein sequence ID" value="CAL8135028.1"/>
    <property type="molecule type" value="Genomic_DNA"/>
</dbReference>
<evidence type="ECO:0000256" key="2">
    <source>
        <dbReference type="SAM" id="MobiDB-lite"/>
    </source>
</evidence>
<reference evidence="3 4" key="1">
    <citation type="submission" date="2024-08" db="EMBL/GenBank/DDBJ databases">
        <authorList>
            <person name="Cucini C."/>
            <person name="Frati F."/>
        </authorList>
    </citation>
    <scope>NUCLEOTIDE SEQUENCE [LARGE SCALE GENOMIC DNA]</scope>
</reference>
<feature type="compositionally biased region" description="Acidic residues" evidence="2">
    <location>
        <begin position="476"/>
        <end position="495"/>
    </location>
</feature>
<feature type="compositionally biased region" description="Polar residues" evidence="2">
    <location>
        <begin position="449"/>
        <end position="461"/>
    </location>
</feature>
<feature type="region of interest" description="Disordered" evidence="2">
    <location>
        <begin position="1"/>
        <end position="239"/>
    </location>
</feature>
<evidence type="ECO:0000313" key="4">
    <source>
        <dbReference type="Proteomes" id="UP001642540"/>
    </source>
</evidence>
<feature type="compositionally biased region" description="Polar residues" evidence="2">
    <location>
        <begin position="41"/>
        <end position="53"/>
    </location>
</feature>
<name>A0ABP1RT80_9HEXA</name>
<feature type="compositionally biased region" description="Polar residues" evidence="2">
    <location>
        <begin position="191"/>
        <end position="205"/>
    </location>
</feature>
<feature type="region of interest" description="Disordered" evidence="2">
    <location>
        <begin position="430"/>
        <end position="596"/>
    </location>
</feature>
<feature type="coiled-coil region" evidence="1">
    <location>
        <begin position="598"/>
        <end position="625"/>
    </location>
</feature>
<organism evidence="3 4">
    <name type="scientific">Orchesella dallaii</name>
    <dbReference type="NCBI Taxonomy" id="48710"/>
    <lineage>
        <taxon>Eukaryota</taxon>
        <taxon>Metazoa</taxon>
        <taxon>Ecdysozoa</taxon>
        <taxon>Arthropoda</taxon>
        <taxon>Hexapoda</taxon>
        <taxon>Collembola</taxon>
        <taxon>Entomobryomorpha</taxon>
        <taxon>Entomobryoidea</taxon>
        <taxon>Orchesellidae</taxon>
        <taxon>Orchesellinae</taxon>
        <taxon>Orchesella</taxon>
    </lineage>
</organism>
<evidence type="ECO:0000313" key="3">
    <source>
        <dbReference type="EMBL" id="CAL8135028.1"/>
    </source>
</evidence>
<feature type="compositionally biased region" description="Low complexity" evidence="2">
    <location>
        <begin position="130"/>
        <end position="142"/>
    </location>
</feature>